<protein>
    <submittedName>
        <fullName evidence="1">Uncharacterized protein</fullName>
    </submittedName>
</protein>
<reference evidence="1" key="1">
    <citation type="submission" date="2020-04" db="EMBL/GenBank/DDBJ databases">
        <title>A chromosome-scale assembly and high-density genetic map of the yellow drum (Nibea albiflora) genome.</title>
        <authorList>
            <person name="Xu D."/>
            <person name="Zhang W."/>
            <person name="Chen R."/>
            <person name="Tan P."/>
            <person name="Wang L."/>
            <person name="Song H."/>
            <person name="Tian L."/>
            <person name="Zhu Q."/>
            <person name="Wang B."/>
        </authorList>
    </citation>
    <scope>NUCLEOTIDE SEQUENCE</scope>
    <source>
        <strain evidence="1">ZJHYS-2018</strain>
    </source>
</reference>
<proteinExistence type="predicted"/>
<dbReference type="EMBL" id="CM024796">
    <property type="protein sequence ID" value="KAG8000974.1"/>
    <property type="molecule type" value="Genomic_DNA"/>
</dbReference>
<evidence type="ECO:0000313" key="2">
    <source>
        <dbReference type="Proteomes" id="UP000805704"/>
    </source>
</evidence>
<accession>A0ACB7EFI9</accession>
<sequence>MHVGTHRPRSARISYSRYVESIRQANRRCHTAAVNRSECSVQAMDQACNIRGNEISPHSQHLSTAQSPSGCDERERRLSSHIFRRGKERKGKERKGKERKGKERKGKERKGKERKGRTAMKFVAQGGSWPQATGPCREARRGMADNLQMLACISLTACHVTAYTTTQFHHLPSAAQHLLRDRRRGNHETLLPFNSDKDNTSHR</sequence>
<evidence type="ECO:0000313" key="1">
    <source>
        <dbReference type="EMBL" id="KAG8000974.1"/>
    </source>
</evidence>
<gene>
    <name evidence="1" type="ORF">GBF38_018363</name>
</gene>
<comment type="caution">
    <text evidence="1">The sequence shown here is derived from an EMBL/GenBank/DDBJ whole genome shotgun (WGS) entry which is preliminary data.</text>
</comment>
<keyword evidence="2" id="KW-1185">Reference proteome</keyword>
<organism evidence="1 2">
    <name type="scientific">Nibea albiflora</name>
    <name type="common">Yellow drum</name>
    <name type="synonym">Corvina albiflora</name>
    <dbReference type="NCBI Taxonomy" id="240163"/>
    <lineage>
        <taxon>Eukaryota</taxon>
        <taxon>Metazoa</taxon>
        <taxon>Chordata</taxon>
        <taxon>Craniata</taxon>
        <taxon>Vertebrata</taxon>
        <taxon>Euteleostomi</taxon>
        <taxon>Actinopterygii</taxon>
        <taxon>Neopterygii</taxon>
        <taxon>Teleostei</taxon>
        <taxon>Neoteleostei</taxon>
        <taxon>Acanthomorphata</taxon>
        <taxon>Eupercaria</taxon>
        <taxon>Sciaenidae</taxon>
        <taxon>Nibea</taxon>
    </lineage>
</organism>
<name>A0ACB7EFI9_NIBAL</name>
<dbReference type="Proteomes" id="UP000805704">
    <property type="component" value="Chromosome 8"/>
</dbReference>